<sequence>MSSRSLAVLMLAVADLEHHPPEAWTSLALESFHRQGLDPE</sequence>
<name>A0A6A0AL96_HAELA</name>
<evidence type="ECO:0000313" key="2">
    <source>
        <dbReference type="Proteomes" id="UP000485058"/>
    </source>
</evidence>
<dbReference type="Proteomes" id="UP000485058">
    <property type="component" value="Unassembled WGS sequence"/>
</dbReference>
<dbReference type="EMBL" id="BLLF01009314">
    <property type="protein sequence ID" value="GFH33680.1"/>
    <property type="molecule type" value="Genomic_DNA"/>
</dbReference>
<reference evidence="1 2" key="1">
    <citation type="submission" date="2020-02" db="EMBL/GenBank/DDBJ databases">
        <title>Draft genome sequence of Haematococcus lacustris strain NIES-144.</title>
        <authorList>
            <person name="Morimoto D."/>
            <person name="Nakagawa S."/>
            <person name="Yoshida T."/>
            <person name="Sawayama S."/>
        </authorList>
    </citation>
    <scope>NUCLEOTIDE SEQUENCE [LARGE SCALE GENOMIC DNA]</scope>
    <source>
        <strain evidence="1 2">NIES-144</strain>
    </source>
</reference>
<feature type="non-terminal residue" evidence="1">
    <location>
        <position position="40"/>
    </location>
</feature>
<dbReference type="AlphaFoldDB" id="A0A6A0AL96"/>
<keyword evidence="2" id="KW-1185">Reference proteome</keyword>
<accession>A0A6A0AL96</accession>
<gene>
    <name evidence="1" type="ORF">HaLaN_33086</name>
</gene>
<comment type="caution">
    <text evidence="1">The sequence shown here is derived from an EMBL/GenBank/DDBJ whole genome shotgun (WGS) entry which is preliminary data.</text>
</comment>
<protein>
    <submittedName>
        <fullName evidence="1">Uncharacterized protein</fullName>
    </submittedName>
</protein>
<feature type="non-terminal residue" evidence="1">
    <location>
        <position position="1"/>
    </location>
</feature>
<evidence type="ECO:0000313" key="1">
    <source>
        <dbReference type="EMBL" id="GFH33680.1"/>
    </source>
</evidence>
<organism evidence="1 2">
    <name type="scientific">Haematococcus lacustris</name>
    <name type="common">Green alga</name>
    <name type="synonym">Haematococcus pluvialis</name>
    <dbReference type="NCBI Taxonomy" id="44745"/>
    <lineage>
        <taxon>Eukaryota</taxon>
        <taxon>Viridiplantae</taxon>
        <taxon>Chlorophyta</taxon>
        <taxon>core chlorophytes</taxon>
        <taxon>Chlorophyceae</taxon>
        <taxon>CS clade</taxon>
        <taxon>Chlamydomonadales</taxon>
        <taxon>Haematococcaceae</taxon>
        <taxon>Haematococcus</taxon>
    </lineage>
</organism>
<proteinExistence type="predicted"/>